<dbReference type="Gene3D" id="1.10.10.10">
    <property type="entry name" value="Winged helix-like DNA-binding domain superfamily/Winged helix DNA-binding domain"/>
    <property type="match status" value="1"/>
</dbReference>
<comment type="caution">
    <text evidence="5">The sequence shown here is derived from an EMBL/GenBank/DDBJ whole genome shotgun (WGS) entry which is preliminary data.</text>
</comment>
<evidence type="ECO:0000313" key="5">
    <source>
        <dbReference type="EMBL" id="MBA2934457.1"/>
    </source>
</evidence>
<keyword evidence="6" id="KW-1185">Reference proteome</keyword>
<dbReference type="Pfam" id="PF13545">
    <property type="entry name" value="HTH_Crp_2"/>
    <property type="match status" value="1"/>
</dbReference>
<dbReference type="GO" id="GO:0003677">
    <property type="term" value="F:DNA binding"/>
    <property type="evidence" value="ECO:0007669"/>
    <property type="project" value="UniProtKB-KW"/>
</dbReference>
<accession>A0A838L5Z1</accession>
<evidence type="ECO:0000256" key="1">
    <source>
        <dbReference type="ARBA" id="ARBA00023015"/>
    </source>
</evidence>
<proteinExistence type="predicted"/>
<dbReference type="InterPro" id="IPR012318">
    <property type="entry name" value="HTH_CRP"/>
</dbReference>
<sequence>MLERAVTERRRLPARSTLLERGDALRQSTMLINGFMIRYIDDLEGRRQVVAFHVPGDFVDLHGYPLEVLDHSIATLTEVEIANVPHSALKQLTDRDAEFARKLWASTLLDAAMHREWLFRLGRLDAGGRVAHFLAETNVRLGAIGRSDGSGFDLPITQTDLSEITGLTSIHVNRVLRMMREERICTFRSSRVEIADLERLERIAQFDPTYLYVKAGVPGSQAATMETSHG</sequence>
<dbReference type="EMBL" id="JACEIB010000006">
    <property type="protein sequence ID" value="MBA2934457.1"/>
    <property type="molecule type" value="Genomic_DNA"/>
</dbReference>
<organism evidence="5 6">
    <name type="scientific">Sphingomonas chungangi</name>
    <dbReference type="NCBI Taxonomy" id="2683589"/>
    <lineage>
        <taxon>Bacteria</taxon>
        <taxon>Pseudomonadati</taxon>
        <taxon>Pseudomonadota</taxon>
        <taxon>Alphaproteobacteria</taxon>
        <taxon>Sphingomonadales</taxon>
        <taxon>Sphingomonadaceae</taxon>
        <taxon>Sphingomonas</taxon>
    </lineage>
</organism>
<protein>
    <submittedName>
        <fullName evidence="5">Crp/Fnr family transcriptional regulator</fullName>
    </submittedName>
</protein>
<dbReference type="Proteomes" id="UP000570166">
    <property type="component" value="Unassembled WGS sequence"/>
</dbReference>
<evidence type="ECO:0000259" key="4">
    <source>
        <dbReference type="PROSITE" id="PS51063"/>
    </source>
</evidence>
<feature type="domain" description="HTH crp-type" evidence="4">
    <location>
        <begin position="124"/>
        <end position="198"/>
    </location>
</feature>
<dbReference type="SMART" id="SM00419">
    <property type="entry name" value="HTH_CRP"/>
    <property type="match status" value="1"/>
</dbReference>
<evidence type="ECO:0000256" key="2">
    <source>
        <dbReference type="ARBA" id="ARBA00023125"/>
    </source>
</evidence>
<reference evidence="5 6" key="1">
    <citation type="submission" date="2020-07" db="EMBL/GenBank/DDBJ databases">
        <authorList>
            <person name="Sun Q."/>
        </authorList>
    </citation>
    <scope>NUCLEOTIDE SEQUENCE [LARGE SCALE GENOMIC DNA]</scope>
    <source>
        <strain evidence="5 6">CGMCC 1.13654</strain>
    </source>
</reference>
<dbReference type="AlphaFoldDB" id="A0A838L5Z1"/>
<name>A0A838L5Z1_9SPHN</name>
<keyword evidence="3" id="KW-0804">Transcription</keyword>
<keyword evidence="1" id="KW-0805">Transcription regulation</keyword>
<dbReference type="CDD" id="cd00038">
    <property type="entry name" value="CAP_ED"/>
    <property type="match status" value="1"/>
</dbReference>
<evidence type="ECO:0000256" key="3">
    <source>
        <dbReference type="ARBA" id="ARBA00023163"/>
    </source>
</evidence>
<dbReference type="Gene3D" id="2.60.120.10">
    <property type="entry name" value="Jelly Rolls"/>
    <property type="match status" value="1"/>
</dbReference>
<gene>
    <name evidence="5" type="ORF">HZF05_10145</name>
</gene>
<dbReference type="InterPro" id="IPR014710">
    <property type="entry name" value="RmlC-like_jellyroll"/>
</dbReference>
<dbReference type="InterPro" id="IPR036388">
    <property type="entry name" value="WH-like_DNA-bd_sf"/>
</dbReference>
<dbReference type="InterPro" id="IPR000595">
    <property type="entry name" value="cNMP-bd_dom"/>
</dbReference>
<dbReference type="Pfam" id="PF00027">
    <property type="entry name" value="cNMP_binding"/>
    <property type="match status" value="1"/>
</dbReference>
<dbReference type="PROSITE" id="PS51063">
    <property type="entry name" value="HTH_CRP_2"/>
    <property type="match status" value="1"/>
</dbReference>
<dbReference type="InterPro" id="IPR036390">
    <property type="entry name" value="WH_DNA-bd_sf"/>
</dbReference>
<dbReference type="GO" id="GO:0006355">
    <property type="term" value="P:regulation of DNA-templated transcription"/>
    <property type="evidence" value="ECO:0007669"/>
    <property type="project" value="InterPro"/>
</dbReference>
<dbReference type="InterPro" id="IPR018490">
    <property type="entry name" value="cNMP-bd_dom_sf"/>
</dbReference>
<keyword evidence="2" id="KW-0238">DNA-binding</keyword>
<dbReference type="SUPFAM" id="SSF46785">
    <property type="entry name" value="Winged helix' DNA-binding domain"/>
    <property type="match status" value="1"/>
</dbReference>
<dbReference type="SUPFAM" id="SSF51206">
    <property type="entry name" value="cAMP-binding domain-like"/>
    <property type="match status" value="1"/>
</dbReference>
<evidence type="ECO:0000313" key="6">
    <source>
        <dbReference type="Proteomes" id="UP000570166"/>
    </source>
</evidence>